<evidence type="ECO:0000313" key="4">
    <source>
        <dbReference type="EMBL" id="MXO93917.1"/>
    </source>
</evidence>
<dbReference type="Proteomes" id="UP000460626">
    <property type="component" value="Unassembled WGS sequence"/>
</dbReference>
<dbReference type="PANTHER" id="PTHR30203">
    <property type="entry name" value="OUTER MEMBRANE CATION EFFLUX PROTEIN"/>
    <property type="match status" value="1"/>
</dbReference>
<dbReference type="PANTHER" id="PTHR30203:SF24">
    <property type="entry name" value="BLR4935 PROTEIN"/>
    <property type="match status" value="1"/>
</dbReference>
<dbReference type="InterPro" id="IPR003423">
    <property type="entry name" value="OMP_efflux"/>
</dbReference>
<evidence type="ECO:0000256" key="3">
    <source>
        <dbReference type="SAM" id="SignalP"/>
    </source>
</evidence>
<comment type="similarity">
    <text evidence="1">Belongs to the outer membrane factor (OMF) (TC 1.B.17) family.</text>
</comment>
<evidence type="ECO:0000256" key="1">
    <source>
        <dbReference type="ARBA" id="ARBA00007613"/>
    </source>
</evidence>
<feature type="signal peptide" evidence="3">
    <location>
        <begin position="1"/>
        <end position="20"/>
    </location>
</feature>
<dbReference type="Gene3D" id="1.20.1600.10">
    <property type="entry name" value="Outer membrane efflux proteins (OEP)"/>
    <property type="match status" value="1"/>
</dbReference>
<dbReference type="InterPro" id="IPR010131">
    <property type="entry name" value="MdtP/NodT-like"/>
</dbReference>
<keyword evidence="2" id="KW-0175">Coiled coil</keyword>
<accession>A0A845A4R6</accession>
<feature type="chain" id="PRO_5032867938" evidence="3">
    <location>
        <begin position="21"/>
        <end position="419"/>
    </location>
</feature>
<reference evidence="4 5" key="1">
    <citation type="submission" date="2019-12" db="EMBL/GenBank/DDBJ databases">
        <title>Genomic-based taxomic classification of the family Erythrobacteraceae.</title>
        <authorList>
            <person name="Xu L."/>
        </authorList>
    </citation>
    <scope>NUCLEOTIDE SEQUENCE [LARGE SCALE GENOMIC DNA]</scope>
    <source>
        <strain evidence="4 5">RC4-10-4</strain>
    </source>
</reference>
<gene>
    <name evidence="4" type="ORF">GRI62_09925</name>
</gene>
<dbReference type="Pfam" id="PF02321">
    <property type="entry name" value="OEP"/>
    <property type="match status" value="2"/>
</dbReference>
<dbReference type="OrthoDB" id="9791261at2"/>
<feature type="coiled-coil region" evidence="2">
    <location>
        <begin position="116"/>
        <end position="143"/>
    </location>
</feature>
<dbReference type="GO" id="GO:0015562">
    <property type="term" value="F:efflux transmembrane transporter activity"/>
    <property type="evidence" value="ECO:0007669"/>
    <property type="project" value="InterPro"/>
</dbReference>
<keyword evidence="3" id="KW-0732">Signal</keyword>
<dbReference type="SUPFAM" id="SSF56954">
    <property type="entry name" value="Outer membrane efflux proteins (OEP)"/>
    <property type="match status" value="1"/>
</dbReference>
<evidence type="ECO:0000313" key="5">
    <source>
        <dbReference type="Proteomes" id="UP000460626"/>
    </source>
</evidence>
<organism evidence="4 5">
    <name type="scientific">Aurantiacibacter arachoides</name>
    <dbReference type="NCBI Taxonomy" id="1850444"/>
    <lineage>
        <taxon>Bacteria</taxon>
        <taxon>Pseudomonadati</taxon>
        <taxon>Pseudomonadota</taxon>
        <taxon>Alphaproteobacteria</taxon>
        <taxon>Sphingomonadales</taxon>
        <taxon>Erythrobacteraceae</taxon>
        <taxon>Aurantiacibacter</taxon>
    </lineage>
</organism>
<dbReference type="AlphaFoldDB" id="A0A845A4R6"/>
<evidence type="ECO:0000256" key="2">
    <source>
        <dbReference type="SAM" id="Coils"/>
    </source>
</evidence>
<proteinExistence type="inferred from homology"/>
<feature type="coiled-coil region" evidence="2">
    <location>
        <begin position="189"/>
        <end position="218"/>
    </location>
</feature>
<name>A0A845A4R6_9SPHN</name>
<dbReference type="EMBL" id="WTYH01000001">
    <property type="protein sequence ID" value="MXO93917.1"/>
    <property type="molecule type" value="Genomic_DNA"/>
</dbReference>
<protein>
    <submittedName>
        <fullName evidence="4">TolC family protein</fullName>
    </submittedName>
</protein>
<sequence length="419" mass="44173">MSAKRWRGALISGLSFAAYAMPVAAQERERELLSLEEALSRSGLSEGAAETQSNPRIIGPRADTEAAQALVGQARLRPNPEVSLEVENIAGSGAFSGLSAAEYTLSVGQRLELGGKRNARVQAAEAEAQLAGVRADLAEAELGFLVRDRYVAAAAAASRVELALDIVERNVELARIAGVLVEVGREPPLRALRAQAALAEARAELQAAEAASLAARTALAALWSDEGAPPVVPSAFPNIVPPGSVLVSATGLQLQVARAESRAAEAEIDRERSLRIPDPVVSAGVRRFEETNDNAFLVGVSIPLPFANRNQGNIVASEARLRAANAREAIALADFGQAVTRARAQYLAAEARVETLSATSLPQAEEALRLVRIGYRNGRFPLIEVLSAAEARDAIREALIAAQEDQGQAAAELIRLAAQ</sequence>
<comment type="caution">
    <text evidence="4">The sequence shown here is derived from an EMBL/GenBank/DDBJ whole genome shotgun (WGS) entry which is preliminary data.</text>
</comment>
<keyword evidence="5" id="KW-1185">Reference proteome</keyword>